<evidence type="ECO:0000313" key="2">
    <source>
        <dbReference type="EMBL" id="MBB6547252.1"/>
    </source>
</evidence>
<dbReference type="Pfam" id="PF05437">
    <property type="entry name" value="AzlD"/>
    <property type="match status" value="1"/>
</dbReference>
<feature type="transmembrane region" description="Helical" evidence="1">
    <location>
        <begin position="38"/>
        <end position="58"/>
    </location>
</feature>
<name>A0A7X0NPL8_9ACTN</name>
<dbReference type="EMBL" id="JACHMI010000001">
    <property type="protein sequence ID" value="MBB6547252.1"/>
    <property type="molecule type" value="Genomic_DNA"/>
</dbReference>
<proteinExistence type="predicted"/>
<protein>
    <submittedName>
        <fullName evidence="2">Branched-subunit amino acid transport protein</fullName>
    </submittedName>
</protein>
<keyword evidence="1" id="KW-0472">Membrane</keyword>
<sequence>MTATLAWASVAGLVLVTLLLKAFGPVVAAGRRLPGWFPGFVGLLTPALLAMLVVTQLLGSPDGNVVLDARLAGLAAAVVAWRLKVPTLWIVVIAAAATALTRLIS</sequence>
<dbReference type="AlphaFoldDB" id="A0A7X0NPL8"/>
<dbReference type="Proteomes" id="UP000565579">
    <property type="component" value="Unassembled WGS sequence"/>
</dbReference>
<keyword evidence="1" id="KW-1133">Transmembrane helix</keyword>
<accession>A0A7X0NPL8</accession>
<dbReference type="RefSeq" id="WP_185101922.1">
    <property type="nucleotide sequence ID" value="NZ_BAAAXY010000216.1"/>
</dbReference>
<organism evidence="2 3">
    <name type="scientific">Nonomuraea rubra</name>
    <dbReference type="NCBI Taxonomy" id="46180"/>
    <lineage>
        <taxon>Bacteria</taxon>
        <taxon>Bacillati</taxon>
        <taxon>Actinomycetota</taxon>
        <taxon>Actinomycetes</taxon>
        <taxon>Streptosporangiales</taxon>
        <taxon>Streptosporangiaceae</taxon>
        <taxon>Nonomuraea</taxon>
    </lineage>
</organism>
<comment type="caution">
    <text evidence="2">The sequence shown here is derived from an EMBL/GenBank/DDBJ whole genome shotgun (WGS) entry which is preliminary data.</text>
</comment>
<gene>
    <name evidence="2" type="ORF">HD593_002047</name>
</gene>
<evidence type="ECO:0000256" key="1">
    <source>
        <dbReference type="SAM" id="Phobius"/>
    </source>
</evidence>
<keyword evidence="3" id="KW-1185">Reference proteome</keyword>
<feature type="transmembrane region" description="Helical" evidence="1">
    <location>
        <begin position="87"/>
        <end position="104"/>
    </location>
</feature>
<keyword evidence="1" id="KW-0812">Transmembrane</keyword>
<dbReference type="InterPro" id="IPR008407">
    <property type="entry name" value="Brnchd-chn_aa_trnsp_AzlD"/>
</dbReference>
<evidence type="ECO:0000313" key="3">
    <source>
        <dbReference type="Proteomes" id="UP000565579"/>
    </source>
</evidence>
<reference evidence="2 3" key="1">
    <citation type="submission" date="2020-08" db="EMBL/GenBank/DDBJ databases">
        <title>Sequencing the genomes of 1000 actinobacteria strains.</title>
        <authorList>
            <person name="Klenk H.-P."/>
        </authorList>
    </citation>
    <scope>NUCLEOTIDE SEQUENCE [LARGE SCALE GENOMIC DNA]</scope>
    <source>
        <strain evidence="2 3">DSM 43768</strain>
    </source>
</reference>